<dbReference type="Pfam" id="PF06684">
    <property type="entry name" value="AA_synth"/>
    <property type="match status" value="1"/>
</dbReference>
<dbReference type="SUPFAM" id="SSF160519">
    <property type="entry name" value="BB2672-like"/>
    <property type="match status" value="1"/>
</dbReference>
<dbReference type="InterPro" id="IPR009569">
    <property type="entry name" value="AA_synth_put"/>
</dbReference>
<accession>A0A5E4Z343</accession>
<dbReference type="Proteomes" id="UP000406256">
    <property type="component" value="Unassembled WGS sequence"/>
</dbReference>
<dbReference type="InterPro" id="IPR035936">
    <property type="entry name" value="BB2672"/>
</dbReference>
<dbReference type="Gene3D" id="3.30.1330.110">
    <property type="entry name" value="BB2672"/>
    <property type="match status" value="1"/>
</dbReference>
<dbReference type="AlphaFoldDB" id="A0A5E4Z343"/>
<name>A0A5E4Z343_9BURK</name>
<gene>
    <name evidence="1" type="ORF">PAN31108_05012</name>
</gene>
<protein>
    <submittedName>
        <fullName evidence="1">Peptide synthetase</fullName>
    </submittedName>
</protein>
<organism evidence="1 2">
    <name type="scientific">Pandoraea anhela</name>
    <dbReference type="NCBI Taxonomy" id="2508295"/>
    <lineage>
        <taxon>Bacteria</taxon>
        <taxon>Pseudomonadati</taxon>
        <taxon>Pseudomonadota</taxon>
        <taxon>Betaproteobacteria</taxon>
        <taxon>Burkholderiales</taxon>
        <taxon>Burkholderiaceae</taxon>
        <taxon>Pandoraea</taxon>
    </lineage>
</organism>
<sequence>MDCDGMAIAVQQETPVKQALRKIATYVETTYREGGKAAETPVTTVVVAAVIRNPWADQGFVENLRPEILRLAPELGALMTQRLVEVIPGERVEAYGKAAVVGTSGEIEHASAIIHTLRFGNLFRNAVNGTAFLPFTNTRVGPGTLVSVPMIHKSETGKRSHFITATFQMTDAPAPDEILLAIGASDGGRVHPRIADRFQDMEEMANDAAATATSTTSATTA</sequence>
<evidence type="ECO:0000313" key="1">
    <source>
        <dbReference type="EMBL" id="VVE55499.1"/>
    </source>
</evidence>
<dbReference type="EMBL" id="CABPSB010000031">
    <property type="protein sequence ID" value="VVE55499.1"/>
    <property type="molecule type" value="Genomic_DNA"/>
</dbReference>
<keyword evidence="2" id="KW-1185">Reference proteome</keyword>
<evidence type="ECO:0000313" key="2">
    <source>
        <dbReference type="Proteomes" id="UP000406256"/>
    </source>
</evidence>
<proteinExistence type="predicted"/>
<reference evidence="1 2" key="1">
    <citation type="submission" date="2019-08" db="EMBL/GenBank/DDBJ databases">
        <authorList>
            <person name="Peeters C."/>
        </authorList>
    </citation>
    <scope>NUCLEOTIDE SEQUENCE [LARGE SCALE GENOMIC DNA]</scope>
    <source>
        <strain evidence="1 2">LMG 31108</strain>
    </source>
</reference>